<sequence>MTELIKEQKEQEGKKSIKFYSS</sequence>
<dbReference type="EMBL" id="UINC01123956">
    <property type="protein sequence ID" value="SVD00774.1"/>
    <property type="molecule type" value="Genomic_DNA"/>
</dbReference>
<proteinExistence type="predicted"/>
<protein>
    <submittedName>
        <fullName evidence="1">Uncharacterized protein</fullName>
    </submittedName>
</protein>
<evidence type="ECO:0000313" key="1">
    <source>
        <dbReference type="EMBL" id="SVD00774.1"/>
    </source>
</evidence>
<gene>
    <name evidence="1" type="ORF">METZ01_LOCUS353628</name>
</gene>
<name>A0A382RSV9_9ZZZZ</name>
<reference evidence="1" key="1">
    <citation type="submission" date="2018-05" db="EMBL/GenBank/DDBJ databases">
        <authorList>
            <person name="Lanie J.A."/>
            <person name="Ng W.-L."/>
            <person name="Kazmierczak K.M."/>
            <person name="Andrzejewski T.M."/>
            <person name="Davidsen T.M."/>
            <person name="Wayne K.J."/>
            <person name="Tettelin H."/>
            <person name="Glass J.I."/>
            <person name="Rusch D."/>
            <person name="Podicherti R."/>
            <person name="Tsui H.-C.T."/>
            <person name="Winkler M.E."/>
        </authorList>
    </citation>
    <scope>NUCLEOTIDE SEQUENCE</scope>
</reference>
<dbReference type="AlphaFoldDB" id="A0A382RSV9"/>
<accession>A0A382RSV9</accession>
<organism evidence="1">
    <name type="scientific">marine metagenome</name>
    <dbReference type="NCBI Taxonomy" id="408172"/>
    <lineage>
        <taxon>unclassified sequences</taxon>
        <taxon>metagenomes</taxon>
        <taxon>ecological metagenomes</taxon>
    </lineage>
</organism>
<feature type="non-terminal residue" evidence="1">
    <location>
        <position position="22"/>
    </location>
</feature>